<evidence type="ECO:0000256" key="1">
    <source>
        <dbReference type="SAM" id="MobiDB-lite"/>
    </source>
</evidence>
<dbReference type="SUPFAM" id="SSF52172">
    <property type="entry name" value="CheY-like"/>
    <property type="match status" value="1"/>
</dbReference>
<gene>
    <name evidence="2" type="ORF">TsocGM_08945</name>
</gene>
<dbReference type="AlphaFoldDB" id="A0A432MLB9"/>
<dbReference type="EMBL" id="RYZH01000014">
    <property type="protein sequence ID" value="RUL88059.1"/>
    <property type="molecule type" value="Genomic_DNA"/>
</dbReference>
<sequence>MLRSRSGSGGGDRAPDDGRGVDGVDGDGDRSDVQFSGDLSDPWVRALRSAMPPGTVDLDGSELPEGWEASDPPRVLVLHRATLGALEADRLREARQGGQGPRVVLVVGRHARYHQVMGWSGLVDAVLPEATARETIARHLGLVGDRAPGGGGRRIAVASGQLDLALMLEDVLAGAGYRPTRRAEGPSGGDEPWVVWDVPVLEPDWSDRLAAAAQGRGVVALLGLADRDRVSTARRSGALACLDLPVDPDDLVFVLDRLTSGPSARSGSLRRRRAHGPHRHRARPEGVPNPVLEGKPKG</sequence>
<accession>A0A432MLB9</accession>
<name>A0A432MLB9_9BACT</name>
<keyword evidence="3" id="KW-1185">Reference proteome</keyword>
<proteinExistence type="predicted"/>
<feature type="region of interest" description="Disordered" evidence="1">
    <location>
        <begin position="262"/>
        <end position="298"/>
    </location>
</feature>
<evidence type="ECO:0000313" key="3">
    <source>
        <dbReference type="Proteomes" id="UP000280296"/>
    </source>
</evidence>
<reference evidence="2 3" key="1">
    <citation type="submission" date="2018-12" db="EMBL/GenBank/DDBJ databases">
        <authorList>
            <person name="Toschakov S.V."/>
        </authorList>
    </citation>
    <scope>NUCLEOTIDE SEQUENCE [LARGE SCALE GENOMIC DNA]</scope>
    <source>
        <strain evidence="2 3">GM2012</strain>
    </source>
</reference>
<feature type="region of interest" description="Disordered" evidence="1">
    <location>
        <begin position="1"/>
        <end position="38"/>
    </location>
</feature>
<dbReference type="RefSeq" id="WP_126724968.1">
    <property type="nucleotide sequence ID" value="NZ_RYZH01000014.1"/>
</dbReference>
<reference evidence="2 3" key="2">
    <citation type="submission" date="2019-01" db="EMBL/GenBank/DDBJ databases">
        <title>Tautonia sociabilis, a novel thermotolerant planctomycete of Isosphaeraceae family, isolated from a 4000 m deep subterranean habitat.</title>
        <authorList>
            <person name="Kovaleva O.L."/>
            <person name="Elcheninov A.G."/>
            <person name="Van Heerden E."/>
            <person name="Toshchakov S.V."/>
            <person name="Novikov A."/>
            <person name="Bonch-Osmolovskaya E.A."/>
            <person name="Kublanov I.V."/>
        </authorList>
    </citation>
    <scope>NUCLEOTIDE SEQUENCE [LARGE SCALE GENOMIC DNA]</scope>
    <source>
        <strain evidence="2 3">GM2012</strain>
    </source>
</reference>
<comment type="caution">
    <text evidence="2">The sequence shown here is derived from an EMBL/GenBank/DDBJ whole genome shotgun (WGS) entry which is preliminary data.</text>
</comment>
<feature type="compositionally biased region" description="Basic and acidic residues" evidence="1">
    <location>
        <begin position="13"/>
        <end position="32"/>
    </location>
</feature>
<dbReference type="OrthoDB" id="276041at2"/>
<protein>
    <submittedName>
        <fullName evidence="2">Uncharacterized protein</fullName>
    </submittedName>
</protein>
<dbReference type="Proteomes" id="UP000280296">
    <property type="component" value="Unassembled WGS sequence"/>
</dbReference>
<organism evidence="2 3">
    <name type="scientific">Tautonia sociabilis</name>
    <dbReference type="NCBI Taxonomy" id="2080755"/>
    <lineage>
        <taxon>Bacteria</taxon>
        <taxon>Pseudomonadati</taxon>
        <taxon>Planctomycetota</taxon>
        <taxon>Planctomycetia</taxon>
        <taxon>Isosphaerales</taxon>
        <taxon>Isosphaeraceae</taxon>
        <taxon>Tautonia</taxon>
    </lineage>
</organism>
<feature type="compositionally biased region" description="Basic residues" evidence="1">
    <location>
        <begin position="268"/>
        <end position="282"/>
    </location>
</feature>
<dbReference type="InterPro" id="IPR011006">
    <property type="entry name" value="CheY-like_superfamily"/>
</dbReference>
<evidence type="ECO:0000313" key="2">
    <source>
        <dbReference type="EMBL" id="RUL88059.1"/>
    </source>
</evidence>